<comment type="caution">
    <text evidence="2">The sequence shown here is derived from an EMBL/GenBank/DDBJ whole genome shotgun (WGS) entry which is preliminary data.</text>
</comment>
<feature type="signal peptide" evidence="1">
    <location>
        <begin position="1"/>
        <end position="20"/>
    </location>
</feature>
<sequence length="115" mass="12364">MQWKVAILLLVTVCAGTSHAADLDFSSAADFTRMEILLKDDQGAHPDLVQLSVTLAPEAAARAKTTSREALGQPLNLSINGQHVSTTTVHSELGELLRIVMPRHVAKSLLPTLIE</sequence>
<gene>
    <name evidence="2" type="ORF">NZ35_02840</name>
</gene>
<dbReference type="AlphaFoldDB" id="A0A0A6DKK2"/>
<dbReference type="PATRIC" id="fig|587753.9.peg.580"/>
<name>A0A0A6DKK2_9PSED</name>
<organism evidence="2 3">
    <name type="scientific">Pseudomonas chlororaphis</name>
    <dbReference type="NCBI Taxonomy" id="587753"/>
    <lineage>
        <taxon>Bacteria</taxon>
        <taxon>Pseudomonadati</taxon>
        <taxon>Pseudomonadota</taxon>
        <taxon>Gammaproteobacteria</taxon>
        <taxon>Pseudomonadales</taxon>
        <taxon>Pseudomonadaceae</taxon>
        <taxon>Pseudomonas</taxon>
    </lineage>
</organism>
<accession>A0A0A6DKK2</accession>
<reference evidence="2 3" key="1">
    <citation type="submission" date="2014-10" db="EMBL/GenBank/DDBJ databases">
        <title>Draft genome sequence of Pseudomonas chlororaphis EA105.</title>
        <authorList>
            <person name="McCully L.M."/>
            <person name="Bitzer A.S."/>
            <person name="Spence C."/>
            <person name="Bais H."/>
            <person name="Silby M.W."/>
        </authorList>
    </citation>
    <scope>NUCLEOTIDE SEQUENCE [LARGE SCALE GENOMIC DNA]</scope>
    <source>
        <strain evidence="2 3">EA105</strain>
    </source>
</reference>
<evidence type="ECO:0000256" key="1">
    <source>
        <dbReference type="SAM" id="SignalP"/>
    </source>
</evidence>
<protein>
    <submittedName>
        <fullName evidence="2">Uncharacterized protein</fullName>
    </submittedName>
</protein>
<keyword evidence="1" id="KW-0732">Signal</keyword>
<dbReference type="OrthoDB" id="6638504at2"/>
<evidence type="ECO:0000313" key="3">
    <source>
        <dbReference type="Proteomes" id="UP000030564"/>
    </source>
</evidence>
<dbReference type="EMBL" id="JSFK01000001">
    <property type="protein sequence ID" value="KHA75232.1"/>
    <property type="molecule type" value="Genomic_DNA"/>
</dbReference>
<proteinExistence type="predicted"/>
<feature type="chain" id="PRO_5002015617" evidence="1">
    <location>
        <begin position="21"/>
        <end position="115"/>
    </location>
</feature>
<evidence type="ECO:0000313" key="2">
    <source>
        <dbReference type="EMBL" id="KHA75232.1"/>
    </source>
</evidence>
<dbReference type="Proteomes" id="UP000030564">
    <property type="component" value="Unassembled WGS sequence"/>
</dbReference>